<dbReference type="InterPro" id="IPR038563">
    <property type="entry name" value="Endonuclease_7_sf"/>
</dbReference>
<reference evidence="1" key="1">
    <citation type="journal article" date="2015" name="Nature">
        <title>Complex archaea that bridge the gap between prokaryotes and eukaryotes.</title>
        <authorList>
            <person name="Spang A."/>
            <person name="Saw J.H."/>
            <person name="Jorgensen S.L."/>
            <person name="Zaremba-Niedzwiedzka K."/>
            <person name="Martijn J."/>
            <person name="Lind A.E."/>
            <person name="van Eijk R."/>
            <person name="Schleper C."/>
            <person name="Guy L."/>
            <person name="Ettema T.J."/>
        </authorList>
    </citation>
    <scope>NUCLEOTIDE SEQUENCE</scope>
</reference>
<organism evidence="1">
    <name type="scientific">marine sediment metagenome</name>
    <dbReference type="NCBI Taxonomy" id="412755"/>
    <lineage>
        <taxon>unclassified sequences</taxon>
        <taxon>metagenomes</taxon>
        <taxon>ecological metagenomes</taxon>
    </lineage>
</organism>
<accession>A0A0F8X9C4</accession>
<protein>
    <submittedName>
        <fullName evidence="1">Uncharacterized protein</fullName>
    </submittedName>
</protein>
<dbReference type="EMBL" id="LAZR01060403">
    <property type="protein sequence ID" value="KKK65747.1"/>
    <property type="molecule type" value="Genomic_DNA"/>
</dbReference>
<gene>
    <name evidence="1" type="ORF">LCGC14_2971060</name>
</gene>
<dbReference type="Gene3D" id="3.40.1800.10">
    <property type="entry name" value="His-Me finger endonucleases"/>
    <property type="match status" value="1"/>
</dbReference>
<dbReference type="AlphaFoldDB" id="A0A0F8X9C4"/>
<name>A0A0F8X9C4_9ZZZZ</name>
<feature type="non-terminal residue" evidence="1">
    <location>
        <position position="1"/>
    </location>
</feature>
<evidence type="ECO:0000313" key="1">
    <source>
        <dbReference type="EMBL" id="KKK65747.1"/>
    </source>
</evidence>
<comment type="caution">
    <text evidence="1">The sequence shown here is derived from an EMBL/GenBank/DDBJ whole genome shotgun (WGS) entry which is preliminary data.</text>
</comment>
<proteinExistence type="predicted"/>
<sequence>LCARCNGALARFMDDITNLRRAVRYMKLDGQKVTRILEDSSLEAELPDREVLDESNS</sequence>